<comment type="caution">
    <text evidence="1">The sequence shown here is derived from an EMBL/GenBank/DDBJ whole genome shotgun (WGS) entry which is preliminary data.</text>
</comment>
<sequence length="158" mass="16981">MDHRAIAVTNLFDGVDWYDLVSQGLVDSVRTTIVDNVITPIISGSAGSLIIGGSCGAVQVLQPPPAIVVQTLGLEDGKLVQALAYTPKPNGRCLLVAGTSELGSRTTITIWRSEQDRSQIVTDRPKASMLLLQSLSGKVFVFSSAFLCLIWFLTTILY</sequence>
<dbReference type="EMBL" id="MU118537">
    <property type="protein sequence ID" value="KAF9642325.1"/>
    <property type="molecule type" value="Genomic_DNA"/>
</dbReference>
<gene>
    <name evidence="1" type="ORF">BDM02DRAFT_3193488</name>
</gene>
<keyword evidence="2" id="KW-1185">Reference proteome</keyword>
<evidence type="ECO:0000313" key="2">
    <source>
        <dbReference type="Proteomes" id="UP000886501"/>
    </source>
</evidence>
<name>A0ACB6YY03_THEGA</name>
<organism evidence="1 2">
    <name type="scientific">Thelephora ganbajun</name>
    <name type="common">Ganba fungus</name>
    <dbReference type="NCBI Taxonomy" id="370292"/>
    <lineage>
        <taxon>Eukaryota</taxon>
        <taxon>Fungi</taxon>
        <taxon>Dikarya</taxon>
        <taxon>Basidiomycota</taxon>
        <taxon>Agaricomycotina</taxon>
        <taxon>Agaricomycetes</taxon>
        <taxon>Thelephorales</taxon>
        <taxon>Thelephoraceae</taxon>
        <taxon>Thelephora</taxon>
    </lineage>
</organism>
<accession>A0ACB6YY03</accession>
<reference evidence="1" key="2">
    <citation type="journal article" date="2020" name="Nat. Commun.">
        <title>Large-scale genome sequencing of mycorrhizal fungi provides insights into the early evolution of symbiotic traits.</title>
        <authorList>
            <person name="Miyauchi S."/>
            <person name="Kiss E."/>
            <person name="Kuo A."/>
            <person name="Drula E."/>
            <person name="Kohler A."/>
            <person name="Sanchez-Garcia M."/>
            <person name="Morin E."/>
            <person name="Andreopoulos B."/>
            <person name="Barry K.W."/>
            <person name="Bonito G."/>
            <person name="Buee M."/>
            <person name="Carver A."/>
            <person name="Chen C."/>
            <person name="Cichocki N."/>
            <person name="Clum A."/>
            <person name="Culley D."/>
            <person name="Crous P.W."/>
            <person name="Fauchery L."/>
            <person name="Girlanda M."/>
            <person name="Hayes R.D."/>
            <person name="Keri Z."/>
            <person name="LaButti K."/>
            <person name="Lipzen A."/>
            <person name="Lombard V."/>
            <person name="Magnuson J."/>
            <person name="Maillard F."/>
            <person name="Murat C."/>
            <person name="Nolan M."/>
            <person name="Ohm R.A."/>
            <person name="Pangilinan J."/>
            <person name="Pereira M.F."/>
            <person name="Perotto S."/>
            <person name="Peter M."/>
            <person name="Pfister S."/>
            <person name="Riley R."/>
            <person name="Sitrit Y."/>
            <person name="Stielow J.B."/>
            <person name="Szollosi G."/>
            <person name="Zifcakova L."/>
            <person name="Stursova M."/>
            <person name="Spatafora J.W."/>
            <person name="Tedersoo L."/>
            <person name="Vaario L.M."/>
            <person name="Yamada A."/>
            <person name="Yan M."/>
            <person name="Wang P."/>
            <person name="Xu J."/>
            <person name="Bruns T."/>
            <person name="Baldrian P."/>
            <person name="Vilgalys R."/>
            <person name="Dunand C."/>
            <person name="Henrissat B."/>
            <person name="Grigoriev I.V."/>
            <person name="Hibbett D."/>
            <person name="Nagy L.G."/>
            <person name="Martin F.M."/>
        </authorList>
    </citation>
    <scope>NUCLEOTIDE SEQUENCE</scope>
    <source>
        <strain evidence="1">P2</strain>
    </source>
</reference>
<evidence type="ECO:0000313" key="1">
    <source>
        <dbReference type="EMBL" id="KAF9642325.1"/>
    </source>
</evidence>
<reference evidence="1" key="1">
    <citation type="submission" date="2019-10" db="EMBL/GenBank/DDBJ databases">
        <authorList>
            <consortium name="DOE Joint Genome Institute"/>
            <person name="Kuo A."/>
            <person name="Miyauchi S."/>
            <person name="Kiss E."/>
            <person name="Drula E."/>
            <person name="Kohler A."/>
            <person name="Sanchez-Garcia M."/>
            <person name="Andreopoulos B."/>
            <person name="Barry K.W."/>
            <person name="Bonito G."/>
            <person name="Buee M."/>
            <person name="Carver A."/>
            <person name="Chen C."/>
            <person name="Cichocki N."/>
            <person name="Clum A."/>
            <person name="Culley D."/>
            <person name="Crous P.W."/>
            <person name="Fauchery L."/>
            <person name="Girlanda M."/>
            <person name="Hayes R."/>
            <person name="Keri Z."/>
            <person name="Labutti K."/>
            <person name="Lipzen A."/>
            <person name="Lombard V."/>
            <person name="Magnuson J."/>
            <person name="Maillard F."/>
            <person name="Morin E."/>
            <person name="Murat C."/>
            <person name="Nolan M."/>
            <person name="Ohm R."/>
            <person name="Pangilinan J."/>
            <person name="Pereira M."/>
            <person name="Perotto S."/>
            <person name="Peter M."/>
            <person name="Riley R."/>
            <person name="Sitrit Y."/>
            <person name="Stielow B."/>
            <person name="Szollosi G."/>
            <person name="Zifcakova L."/>
            <person name="Stursova M."/>
            <person name="Spatafora J.W."/>
            <person name="Tedersoo L."/>
            <person name="Vaario L.-M."/>
            <person name="Yamada A."/>
            <person name="Yan M."/>
            <person name="Wang P."/>
            <person name="Xu J."/>
            <person name="Bruns T."/>
            <person name="Baldrian P."/>
            <person name="Vilgalys R."/>
            <person name="Henrissat B."/>
            <person name="Grigoriev I.V."/>
            <person name="Hibbett D."/>
            <person name="Nagy L.G."/>
            <person name="Martin F.M."/>
        </authorList>
    </citation>
    <scope>NUCLEOTIDE SEQUENCE</scope>
    <source>
        <strain evidence="1">P2</strain>
    </source>
</reference>
<dbReference type="Proteomes" id="UP000886501">
    <property type="component" value="Unassembled WGS sequence"/>
</dbReference>
<protein>
    <submittedName>
        <fullName evidence="1">Uncharacterized protein</fullName>
    </submittedName>
</protein>
<proteinExistence type="predicted"/>